<dbReference type="RefSeq" id="WP_065790147.1">
    <property type="nucleotide sequence ID" value="NZ_MAUJ01000002.1"/>
</dbReference>
<name>A0A1C0TRQ9_9GAMM</name>
<sequence length="422" mass="47802">MYINKVAAFNISRIEIEDESKLYREYEKLLSKIDGISSSNMTIDNEKILRSKMLEAGLIEDVKKLIGANIITVPSTFEVNNIIQSSVITGYQRHQFNVFSFLICDELVQDSSTFASLEEMFYKSFEQRVEEIRDFLKFSLVPVTVFILGYSFTKSELEIQHIDTVEKQNEITKQLEFPPEYYQSGVNILSYFSEVLRQKYPDVQATVSIEQEGSKVRMIVSLPCGSIDIVERALETYSLVVINKADPRELLDNDLHIQQLSHKLEMANMEIRHTNSLLQIEQARHSERVNDYKDRVESLEQKVNSLTELFANQQSLTGQSQKTTQSQVGLMSAQVNQNNKTLDGLIASLESSSDTQLLLIDLKETLETNTLSPKKAEEVATLICKQSPSTSKSLIDLMENSMYGASGNLLFTALQEAAKAIV</sequence>
<protein>
    <submittedName>
        <fullName evidence="2">Uncharacterized protein</fullName>
    </submittedName>
</protein>
<evidence type="ECO:0000313" key="3">
    <source>
        <dbReference type="Proteomes" id="UP000093366"/>
    </source>
</evidence>
<keyword evidence="1" id="KW-0175">Coiled coil</keyword>
<evidence type="ECO:0000313" key="2">
    <source>
        <dbReference type="EMBL" id="OCQ21939.1"/>
    </source>
</evidence>
<comment type="caution">
    <text evidence="2">The sequence shown here is derived from an EMBL/GenBank/DDBJ whole genome shotgun (WGS) entry which is preliminary data.</text>
</comment>
<dbReference type="AlphaFoldDB" id="A0A1C0TRQ9"/>
<feature type="coiled-coil region" evidence="1">
    <location>
        <begin position="282"/>
        <end position="316"/>
    </location>
</feature>
<dbReference type="OrthoDB" id="1489955at2"/>
<dbReference type="Proteomes" id="UP000093366">
    <property type="component" value="Unassembled WGS sequence"/>
</dbReference>
<reference evidence="3" key="1">
    <citation type="submission" date="2016-07" db="EMBL/GenBank/DDBJ databases">
        <authorList>
            <person name="Florea S."/>
            <person name="Webb J.S."/>
            <person name="Jaromczyk J."/>
            <person name="Schardl C.L."/>
        </authorList>
    </citation>
    <scope>NUCLEOTIDE SEQUENCE [LARGE SCALE GENOMIC DNA]</scope>
    <source>
        <strain evidence="3">IPB1</strain>
    </source>
</reference>
<gene>
    <name evidence="2" type="ORF">A7985_09015</name>
</gene>
<accession>A0A1C0TRQ9</accession>
<organism evidence="2 3">
    <name type="scientific">Pseudoalteromonas luteoviolacea</name>
    <dbReference type="NCBI Taxonomy" id="43657"/>
    <lineage>
        <taxon>Bacteria</taxon>
        <taxon>Pseudomonadati</taxon>
        <taxon>Pseudomonadota</taxon>
        <taxon>Gammaproteobacteria</taxon>
        <taxon>Alteromonadales</taxon>
        <taxon>Pseudoalteromonadaceae</taxon>
        <taxon>Pseudoalteromonas</taxon>
    </lineage>
</organism>
<evidence type="ECO:0000256" key="1">
    <source>
        <dbReference type="SAM" id="Coils"/>
    </source>
</evidence>
<proteinExistence type="predicted"/>
<dbReference type="EMBL" id="MAUJ01000002">
    <property type="protein sequence ID" value="OCQ21939.1"/>
    <property type="molecule type" value="Genomic_DNA"/>
</dbReference>